<evidence type="ECO:0000256" key="4">
    <source>
        <dbReference type="ARBA" id="ARBA00022840"/>
    </source>
</evidence>
<comment type="function">
    <text evidence="7">Catalyzes the interconversion of L-alanine and D-alanine. May also act on other amino acids.</text>
</comment>
<dbReference type="PANTHER" id="PTHR43024">
    <property type="entry name" value="UDP-N-ACETYLMURAMOYL-TRIPEPTIDE--D-ALANYL-D-ALANINE LIGASE"/>
    <property type="match status" value="1"/>
</dbReference>
<dbReference type="SMART" id="SM01005">
    <property type="entry name" value="Ala_racemase_C"/>
    <property type="match status" value="1"/>
</dbReference>
<evidence type="ECO:0000256" key="1">
    <source>
        <dbReference type="ARBA" id="ARBA00001933"/>
    </source>
</evidence>
<feature type="binding site" evidence="7">
    <location>
        <position position="756"/>
    </location>
    <ligand>
        <name>substrate</name>
    </ligand>
</feature>
<dbReference type="Proteomes" id="UP000620550">
    <property type="component" value="Unassembled WGS sequence"/>
</dbReference>
<dbReference type="Gene3D" id="3.40.1390.10">
    <property type="entry name" value="MurE/MurF, N-terminal domain"/>
    <property type="match status" value="1"/>
</dbReference>
<feature type="binding site" evidence="7">
    <location>
        <position position="581"/>
    </location>
    <ligand>
        <name>substrate</name>
    </ligand>
</feature>
<dbReference type="NCBIfam" id="TIGR00492">
    <property type="entry name" value="alr"/>
    <property type="match status" value="1"/>
</dbReference>
<evidence type="ECO:0000313" key="9">
    <source>
        <dbReference type="EMBL" id="GHE44893.1"/>
    </source>
</evidence>
<dbReference type="Gene3D" id="2.40.37.10">
    <property type="entry name" value="Lyase, Ornithine Decarboxylase, Chain A, domain 1"/>
    <property type="match status" value="1"/>
</dbReference>
<dbReference type="InterPro" id="IPR036615">
    <property type="entry name" value="Mur_ligase_C_dom_sf"/>
</dbReference>
<dbReference type="InterPro" id="IPR011079">
    <property type="entry name" value="Ala_racemase_C"/>
</dbReference>
<proteinExistence type="inferred from homology"/>
<dbReference type="EMBL" id="BNAF01000012">
    <property type="protein sequence ID" value="GHE44893.1"/>
    <property type="molecule type" value="Genomic_DNA"/>
</dbReference>
<dbReference type="InterPro" id="IPR051046">
    <property type="entry name" value="MurCDEF_CellWall_CoF430Synth"/>
</dbReference>
<dbReference type="Gene3D" id="3.20.20.10">
    <property type="entry name" value="Alanine racemase"/>
    <property type="match status" value="1"/>
</dbReference>
<comment type="catalytic activity">
    <reaction evidence="7">
        <text>L-alanine = D-alanine</text>
        <dbReference type="Rhea" id="RHEA:20249"/>
        <dbReference type="ChEBI" id="CHEBI:57416"/>
        <dbReference type="ChEBI" id="CHEBI:57972"/>
        <dbReference type="EC" id="5.1.1.1"/>
    </reaction>
</comment>
<dbReference type="EC" id="5.1.1.1" evidence="7"/>
<evidence type="ECO:0000259" key="8">
    <source>
        <dbReference type="SMART" id="SM01005"/>
    </source>
</evidence>
<dbReference type="CDD" id="cd00430">
    <property type="entry name" value="PLPDE_III_AR"/>
    <property type="match status" value="1"/>
</dbReference>
<dbReference type="SUPFAM" id="SSF53244">
    <property type="entry name" value="MurD-like peptide ligases, peptide-binding domain"/>
    <property type="match status" value="1"/>
</dbReference>
<dbReference type="PANTHER" id="PTHR43024:SF1">
    <property type="entry name" value="UDP-N-ACETYLMURAMOYL-TRIPEPTIDE--D-ALANYL-D-ALANINE LIGASE"/>
    <property type="match status" value="1"/>
</dbReference>
<evidence type="ECO:0000256" key="2">
    <source>
        <dbReference type="ARBA" id="ARBA00022598"/>
    </source>
</evidence>
<dbReference type="SUPFAM" id="SSF63418">
    <property type="entry name" value="MurE/MurF N-terminal domain"/>
    <property type="match status" value="1"/>
</dbReference>
<feature type="modified residue" description="N6-(pyridoxal phosphate)lysine" evidence="7">
    <location>
        <position position="483"/>
    </location>
</feature>
<evidence type="ECO:0000256" key="3">
    <source>
        <dbReference type="ARBA" id="ARBA00022741"/>
    </source>
</evidence>
<comment type="cofactor">
    <cofactor evidence="1 7">
        <name>pyridoxal 5'-phosphate</name>
        <dbReference type="ChEBI" id="CHEBI:597326"/>
    </cofactor>
</comment>
<feature type="active site" description="Proton acceptor; specific for L-alanine" evidence="7">
    <location>
        <position position="707"/>
    </location>
</feature>
<dbReference type="GO" id="GO:0016874">
    <property type="term" value="F:ligase activity"/>
    <property type="evidence" value="ECO:0007669"/>
    <property type="project" value="UniProtKB-KW"/>
</dbReference>
<dbReference type="RefSeq" id="WP_189627532.1">
    <property type="nucleotide sequence ID" value="NZ_BNAF01000012.1"/>
</dbReference>
<keyword evidence="10" id="KW-1185">Reference proteome</keyword>
<evidence type="ECO:0000256" key="5">
    <source>
        <dbReference type="ARBA" id="ARBA00022898"/>
    </source>
</evidence>
<keyword evidence="6 7" id="KW-0413">Isomerase</keyword>
<comment type="similarity">
    <text evidence="7">Belongs to the alanine racemase family.</text>
</comment>
<comment type="caution">
    <text evidence="9">The sequence shown here is derived from an EMBL/GenBank/DDBJ whole genome shotgun (WGS) entry which is preliminary data.</text>
</comment>
<feature type="active site" description="Proton acceptor; specific for D-alanine" evidence="7">
    <location>
        <position position="483"/>
    </location>
</feature>
<protein>
    <recommendedName>
        <fullName evidence="7">Alanine racemase</fullName>
        <ecNumber evidence="7">5.1.1.1</ecNumber>
    </recommendedName>
</protein>
<keyword evidence="2 9" id="KW-0436">Ligase</keyword>
<keyword evidence="4" id="KW-0067">ATP-binding</keyword>
<dbReference type="SUPFAM" id="SSF51419">
    <property type="entry name" value="PLP-binding barrel"/>
    <property type="match status" value="1"/>
</dbReference>
<keyword evidence="3" id="KW-0547">Nucleotide-binding</keyword>
<dbReference type="Pfam" id="PF08245">
    <property type="entry name" value="Mur_ligase_M"/>
    <property type="match status" value="1"/>
</dbReference>
<dbReference type="Pfam" id="PF01168">
    <property type="entry name" value="Ala_racemase_N"/>
    <property type="match status" value="1"/>
</dbReference>
<dbReference type="HAMAP" id="MF_01201">
    <property type="entry name" value="Ala_racemase"/>
    <property type="match status" value="1"/>
</dbReference>
<evidence type="ECO:0000256" key="7">
    <source>
        <dbReference type="HAMAP-Rule" id="MF_01201"/>
    </source>
</evidence>
<dbReference type="InterPro" id="IPR029066">
    <property type="entry name" value="PLP-binding_barrel"/>
</dbReference>
<dbReference type="InterPro" id="IPR009006">
    <property type="entry name" value="Ala_racemase/Decarboxylase_C"/>
</dbReference>
<organism evidence="9 10">
    <name type="scientific">Sphingobacterium griseoflavum</name>
    <dbReference type="NCBI Taxonomy" id="1474952"/>
    <lineage>
        <taxon>Bacteria</taxon>
        <taxon>Pseudomonadati</taxon>
        <taxon>Bacteroidota</taxon>
        <taxon>Sphingobacteriia</taxon>
        <taxon>Sphingobacteriales</taxon>
        <taxon>Sphingobacteriaceae</taxon>
        <taxon>Sphingobacterium</taxon>
    </lineage>
</organism>
<gene>
    <name evidence="9" type="primary">mur/alr</name>
    <name evidence="9" type="ORF">GCM10017764_30160</name>
</gene>
<dbReference type="Gene3D" id="3.40.1190.10">
    <property type="entry name" value="Mur-like, catalytic domain"/>
    <property type="match status" value="1"/>
</dbReference>
<feature type="domain" description="Alanine racemase C-terminal" evidence="8">
    <location>
        <begin position="686"/>
        <end position="807"/>
    </location>
</feature>
<dbReference type="Pfam" id="PF00842">
    <property type="entry name" value="Ala_racemase_C"/>
    <property type="match status" value="1"/>
</dbReference>
<keyword evidence="5 7" id="KW-0663">Pyridoxal phosphate</keyword>
<dbReference type="SUPFAM" id="SSF53623">
    <property type="entry name" value="MurD-like peptide ligases, catalytic domain"/>
    <property type="match status" value="1"/>
</dbReference>
<reference evidence="10" key="1">
    <citation type="journal article" date="2019" name="Int. J. Syst. Evol. Microbiol.">
        <title>The Global Catalogue of Microorganisms (GCM) 10K type strain sequencing project: providing services to taxonomists for standard genome sequencing and annotation.</title>
        <authorList>
            <consortium name="The Broad Institute Genomics Platform"/>
            <consortium name="The Broad Institute Genome Sequencing Center for Infectious Disease"/>
            <person name="Wu L."/>
            <person name="Ma J."/>
        </authorList>
    </citation>
    <scope>NUCLEOTIDE SEQUENCE [LARGE SCALE GENOMIC DNA]</scope>
    <source>
        <strain evidence="10">CGMCC 1.12966</strain>
    </source>
</reference>
<accession>A0ABQ3I008</accession>
<dbReference type="InterPro" id="IPR013221">
    <property type="entry name" value="Mur_ligase_cen"/>
</dbReference>
<dbReference type="SUPFAM" id="SSF50621">
    <property type="entry name" value="Alanine racemase C-terminal domain-like"/>
    <property type="match status" value="1"/>
</dbReference>
<comment type="pathway">
    <text evidence="7">Amino-acid biosynthesis; D-alanine biosynthesis; D-alanine from L-alanine: step 1/1.</text>
</comment>
<sequence length="809" mass="90262">MYSVAQIHAILGRQTDALVDPTLEIFDLAYDTRKIRHGEHSLFFALKGIRDGHAFIGDAYQKGVRAFVVSQRDLDLSLYPAGNFIWVKDVLLALQRLASYHRAQFKKPVIGITGSNGKTVVKEWLTQLLQGDKQVYQSPKSYNSQLGVALALWNLSDDYDCAIIEAGISQPGEMASLEAMIQPDIGIFTNIGTAHAQGFSTKQEKIREKLQLFIHSSDLLFSSRYDIGPFLSKGVRGFTFGYMSLDDVQILQIADDGSLATTIKLSYAREVATFSIPFRDKASIENILICITALLFFGYPLAKITGKLAKLRPLDMRLQLKKGKNGCSIIDDSYSNDLGSLQIALDFLFQQQQHSKRTLILSDMAGLDNKLRQKLLDLLRRQELDRIILVGSGTYFLQDGLHTEVLFFKTTDELLSAMRNLTFEQESILIKGSRAFHLEEVSKVLVAKSHETVLEINLNALEHNLQLYRGMLPSGVKLMAMVKAFSYGSGSYEVANLLQFNKVDYLTVAFADEGVELRQSGITLPIMVLSPDEQVFETLVAHELEPEIYSFRILNALIAFLRRRHIKHFPIHLKIDTGMHRLGFMPDEMEKLMEALCHTDTVRPISILSHLVASGNVDHDDFTRHQIAAFRHCAAALEDATGFPLIKHIANTSGITRWPGAYMDMVRLGIGLYGVDTSHTLDLELVGTLKTTITQIKTLPAGETVGYDRKGILTRPSRIATVKIGYADGYNRRFGHGAGQMAVNGQLVPTVGAICMDMCMLDVTDIVAHEEDEVLVFPDLLQAASNIGTIPYELLVNISSRVKRVYFYG</sequence>
<evidence type="ECO:0000313" key="10">
    <source>
        <dbReference type="Proteomes" id="UP000620550"/>
    </source>
</evidence>
<dbReference type="InterPro" id="IPR001608">
    <property type="entry name" value="Ala_racemase_N"/>
</dbReference>
<evidence type="ECO:0000256" key="6">
    <source>
        <dbReference type="ARBA" id="ARBA00023235"/>
    </source>
</evidence>
<dbReference type="NCBIfam" id="NF008897">
    <property type="entry name" value="PRK11930.1"/>
    <property type="match status" value="1"/>
</dbReference>
<dbReference type="InterPro" id="IPR000821">
    <property type="entry name" value="Ala_racemase"/>
</dbReference>
<dbReference type="Gene3D" id="3.90.190.20">
    <property type="entry name" value="Mur ligase, C-terminal domain"/>
    <property type="match status" value="1"/>
</dbReference>
<dbReference type="PRINTS" id="PR00992">
    <property type="entry name" value="ALARACEMASE"/>
</dbReference>
<name>A0ABQ3I008_9SPHI</name>
<dbReference type="InterPro" id="IPR036565">
    <property type="entry name" value="Mur-like_cat_sf"/>
</dbReference>
<dbReference type="InterPro" id="IPR035911">
    <property type="entry name" value="MurE/MurF_N"/>
</dbReference>